<dbReference type="AlphaFoldDB" id="A0A0B6XX02"/>
<reference evidence="2" key="1">
    <citation type="submission" date="2014-12" db="EMBL/GenBank/DDBJ databases">
        <title>Insight into the proteome of Arion vulgaris.</title>
        <authorList>
            <person name="Aradska J."/>
            <person name="Bulat T."/>
            <person name="Smidak R."/>
            <person name="Sarate P."/>
            <person name="Gangsoo J."/>
            <person name="Sialana F."/>
            <person name="Bilban M."/>
            <person name="Lubec G."/>
        </authorList>
    </citation>
    <scope>NUCLEOTIDE SEQUENCE</scope>
    <source>
        <tissue evidence="2">Skin</tissue>
    </source>
</reference>
<keyword evidence="1" id="KW-1133">Transmembrane helix</keyword>
<organism evidence="2">
    <name type="scientific">Arion vulgaris</name>
    <dbReference type="NCBI Taxonomy" id="1028688"/>
    <lineage>
        <taxon>Eukaryota</taxon>
        <taxon>Metazoa</taxon>
        <taxon>Spiralia</taxon>
        <taxon>Lophotrochozoa</taxon>
        <taxon>Mollusca</taxon>
        <taxon>Gastropoda</taxon>
        <taxon>Heterobranchia</taxon>
        <taxon>Euthyneura</taxon>
        <taxon>Panpulmonata</taxon>
        <taxon>Eupulmonata</taxon>
        <taxon>Stylommatophora</taxon>
        <taxon>Helicina</taxon>
        <taxon>Arionoidea</taxon>
        <taxon>Arionidae</taxon>
        <taxon>Arion</taxon>
    </lineage>
</organism>
<keyword evidence="1" id="KW-0812">Transmembrane</keyword>
<feature type="non-terminal residue" evidence="2">
    <location>
        <position position="59"/>
    </location>
</feature>
<keyword evidence="1" id="KW-0472">Membrane</keyword>
<evidence type="ECO:0000313" key="2">
    <source>
        <dbReference type="EMBL" id="CEK47825.1"/>
    </source>
</evidence>
<protein>
    <submittedName>
        <fullName evidence="2">Uncharacterized protein</fullName>
    </submittedName>
</protein>
<evidence type="ECO:0000256" key="1">
    <source>
        <dbReference type="SAM" id="Phobius"/>
    </source>
</evidence>
<feature type="transmembrane region" description="Helical" evidence="1">
    <location>
        <begin position="35"/>
        <end position="54"/>
    </location>
</feature>
<dbReference type="EMBL" id="HACG01000960">
    <property type="protein sequence ID" value="CEK47825.1"/>
    <property type="molecule type" value="Transcribed_RNA"/>
</dbReference>
<name>A0A0B6XX02_9EUPU</name>
<accession>A0A0B6XX02</accession>
<sequence>MITVAQTAGNIYLESGVQVMSHFAMASPKAKYDSLAFSGQLVIPIFHVVFWMFFLPLCF</sequence>
<gene>
    <name evidence="2" type="primary">ORF2355</name>
</gene>
<proteinExistence type="predicted"/>